<comment type="caution">
    <text evidence="1">The sequence shown here is derived from an EMBL/GenBank/DDBJ whole genome shotgun (WGS) entry which is preliminary data.</text>
</comment>
<dbReference type="EMBL" id="SRYB01000025">
    <property type="protein sequence ID" value="TGY77413.1"/>
    <property type="molecule type" value="Genomic_DNA"/>
</dbReference>
<evidence type="ECO:0000313" key="2">
    <source>
        <dbReference type="Proteomes" id="UP000306319"/>
    </source>
</evidence>
<gene>
    <name evidence="1" type="ORF">E5331_14605</name>
</gene>
<evidence type="ECO:0000313" key="1">
    <source>
        <dbReference type="EMBL" id="TGY77413.1"/>
    </source>
</evidence>
<proteinExistence type="predicted"/>
<reference evidence="1" key="1">
    <citation type="submission" date="2019-04" db="EMBL/GenBank/DDBJ databases">
        <title>Microbes associate with the intestines of laboratory mice.</title>
        <authorList>
            <person name="Navarre W."/>
            <person name="Wong E."/>
            <person name="Huang K."/>
            <person name="Tropini C."/>
            <person name="Ng K."/>
            <person name="Yu B."/>
        </authorList>
    </citation>
    <scope>NUCLEOTIDE SEQUENCE</scope>
    <source>
        <strain evidence="1">NM04_E33</strain>
    </source>
</reference>
<name>A0AC61REB3_9BACT</name>
<keyword evidence="2" id="KW-1185">Reference proteome</keyword>
<protein>
    <submittedName>
        <fullName evidence="1">DUF1016 domain-containing protein</fullName>
    </submittedName>
</protein>
<accession>A0AC61REB3</accession>
<sequence length="344" mass="39978">MEVRIENINQDVNLVADIKQLITNARLKVATVANAGITMLYWHIGERINREVLGNQRAEYGKRIVSTVSAQLQQEYGGQEFSTRNLRRMMQFADYFPDPQIVSPLATQLSWTHFTEVLPIKDAIQREFYLTMAAEERWTKRTLRAKIDGMLFERTAISEKPEELIRTELAALRNERKISPDMVFKSPYFLEFTGLKGNYSEETLEDTLISHIEQFLLELGDGFTFVARQKRMIIDGEDFHLDLLFFHRKLKRLIALDLKLGRFKAQYKGQMELYLRWLERYEMQPGEGTPLGLILCTEGSNEQIELLQLDATGIKVAQYMTELPPKEVLIRQLQKTIEANHNLS</sequence>
<dbReference type="Proteomes" id="UP000306319">
    <property type="component" value="Unassembled WGS sequence"/>
</dbReference>
<organism evidence="1 2">
    <name type="scientific">Lepagella muris</name>
    <dbReference type="NCBI Taxonomy" id="3032870"/>
    <lineage>
        <taxon>Bacteria</taxon>
        <taxon>Pseudomonadati</taxon>
        <taxon>Bacteroidota</taxon>
        <taxon>Bacteroidia</taxon>
        <taxon>Bacteroidales</taxon>
        <taxon>Muribaculaceae</taxon>
        <taxon>Lepagella</taxon>
    </lineage>
</organism>